<keyword evidence="1 2" id="KW-0812">Transmembrane</keyword>
<proteinExistence type="predicted"/>
<sequence>MKYPTSPSNTLCFRLMNMAKLLRNQFLNLYLKLIIVFLNQHLNVYYLDGMKMTFLSQVGFIVQYNFQSQQFSVVDNSSDMLNQILSVQNYQQNNDQFILAINSTNTIFYYDQSFNKNILLQYSSQSTLQMENLDTQNMWVFYQYNKIDFYQILFGQVPSLIKSITPQTILYSIMRSNKTLILIDGQNQTAIQVFQISQNKQVTEITSTLPLMFFHSDCFWKTKDVYFSQKQDLLYIFNLNSNSFTVSYTIMQDIQIQELTQSQLTSVNSSQMYFSSEQHTYYYNQLLFNQPAVNFLNTATNNQILELKGYGIAYQYDLESRQIAKQFYFWDDFYYPDQLEVQVFLFYNFIVVQEEEKLILTGIRNGVLTIRELNLYTFEILLENQFSDIDITPNQLFFFDQPFYIHSTKTLIVQIYNQVISELFSELRELHIFSYNQINNQYNYKFSIRQIVIDVQVSQKTGDIICFLTLQQLFLKQIQIYNIYKDQNPVFVSETFYNICTFQLGFFNLNQDIIYYSDYFGGIISISLLNNYQYNLFSEITQIVSYYLSPNLSYQIFSLAPYNTVQIVSTQNNKVLQEVAISIYIPFFISYGNKVFIISHTYTLSYYDGDTNQLILYQNEYYGQILQTLLHKQNQIIFINTKISLIISLQDPNLQLQQASQNSYSNPYQFKDIQIPFSANNNWLQQMVDLNIYANYIGVIKYQKLITSIVIDFSQLNSLQPQNYRQYYLYDNKGFYYPYQKYMVIVVGYRLALISSSNFEILFNYESQILFMNLAYDIELGYMAFIDNLQDCIFNLKAISLNCITNNYPFQIQYLYGTVIQRQKQLIIFYSQYSLRVYSLKEQIYKFIKYSANFQPYSIYNNDYGSNIIIGEQKSQSFKILNLDSYTLLDTSFPAMNAQIRQNLFKV</sequence>
<dbReference type="EMBL" id="GG662857">
    <property type="protein sequence ID" value="EAR86773.2"/>
    <property type="molecule type" value="Genomic_DNA"/>
</dbReference>
<dbReference type="InterPro" id="IPR011044">
    <property type="entry name" value="Quino_amine_DH_bsu"/>
</dbReference>
<organism evidence="2 3">
    <name type="scientific">Tetrahymena thermophila (strain SB210)</name>
    <dbReference type="NCBI Taxonomy" id="312017"/>
    <lineage>
        <taxon>Eukaryota</taxon>
        <taxon>Sar</taxon>
        <taxon>Alveolata</taxon>
        <taxon>Ciliophora</taxon>
        <taxon>Intramacronucleata</taxon>
        <taxon>Oligohymenophorea</taxon>
        <taxon>Hymenostomatida</taxon>
        <taxon>Tetrahymenina</taxon>
        <taxon>Tetrahymenidae</taxon>
        <taxon>Tetrahymena</taxon>
    </lineage>
</organism>
<evidence type="ECO:0000313" key="2">
    <source>
        <dbReference type="EMBL" id="EAR86773.2"/>
    </source>
</evidence>
<reference evidence="3" key="1">
    <citation type="journal article" date="2006" name="PLoS Biol.">
        <title>Macronuclear genome sequence of the ciliate Tetrahymena thermophila, a model eukaryote.</title>
        <authorList>
            <person name="Eisen J.A."/>
            <person name="Coyne R.S."/>
            <person name="Wu M."/>
            <person name="Wu D."/>
            <person name="Thiagarajan M."/>
            <person name="Wortman J.R."/>
            <person name="Badger J.H."/>
            <person name="Ren Q."/>
            <person name="Amedeo P."/>
            <person name="Jones K.M."/>
            <person name="Tallon L.J."/>
            <person name="Delcher A.L."/>
            <person name="Salzberg S.L."/>
            <person name="Silva J.C."/>
            <person name="Haas B.J."/>
            <person name="Majoros W.H."/>
            <person name="Farzad M."/>
            <person name="Carlton J.M."/>
            <person name="Smith R.K. Jr."/>
            <person name="Garg J."/>
            <person name="Pearlman R.E."/>
            <person name="Karrer K.M."/>
            <person name="Sun L."/>
            <person name="Manning G."/>
            <person name="Elde N.C."/>
            <person name="Turkewitz A.P."/>
            <person name="Asai D.J."/>
            <person name="Wilkes D.E."/>
            <person name="Wang Y."/>
            <person name="Cai H."/>
            <person name="Collins K."/>
            <person name="Stewart B.A."/>
            <person name="Lee S.R."/>
            <person name="Wilamowska K."/>
            <person name="Weinberg Z."/>
            <person name="Ruzzo W.L."/>
            <person name="Wloga D."/>
            <person name="Gaertig J."/>
            <person name="Frankel J."/>
            <person name="Tsao C.-C."/>
            <person name="Gorovsky M.A."/>
            <person name="Keeling P.J."/>
            <person name="Waller R.F."/>
            <person name="Patron N.J."/>
            <person name="Cherry J.M."/>
            <person name="Stover N.A."/>
            <person name="Krieger C.J."/>
            <person name="del Toro C."/>
            <person name="Ryder H.F."/>
            <person name="Williamson S.C."/>
            <person name="Barbeau R.A."/>
            <person name="Hamilton E.P."/>
            <person name="Orias E."/>
        </authorList>
    </citation>
    <scope>NUCLEOTIDE SEQUENCE [LARGE SCALE GENOMIC DNA]</scope>
    <source>
        <strain evidence="3">SB210</strain>
    </source>
</reference>
<keyword evidence="1" id="KW-0472">Membrane</keyword>
<dbReference type="GeneID" id="7823519"/>
<gene>
    <name evidence="2" type="ORF">TTHERM_00198370</name>
</gene>
<keyword evidence="3" id="KW-1185">Reference proteome</keyword>
<dbReference type="Proteomes" id="UP000009168">
    <property type="component" value="Unassembled WGS sequence"/>
</dbReference>
<name>Q22NL2_TETTS</name>
<dbReference type="InParanoid" id="Q22NL2"/>
<dbReference type="SUPFAM" id="SSF50969">
    <property type="entry name" value="YVTN repeat-like/Quinoprotein amine dehydrogenase"/>
    <property type="match status" value="1"/>
</dbReference>
<feature type="transmembrane region" description="Helical" evidence="1">
    <location>
        <begin position="26"/>
        <end position="47"/>
    </location>
</feature>
<evidence type="ECO:0000313" key="3">
    <source>
        <dbReference type="Proteomes" id="UP000009168"/>
    </source>
</evidence>
<dbReference type="AlphaFoldDB" id="Q22NL2"/>
<keyword evidence="1" id="KW-1133">Transmembrane helix</keyword>
<dbReference type="RefSeq" id="XP_001007018.2">
    <property type="nucleotide sequence ID" value="XM_001007018.2"/>
</dbReference>
<evidence type="ECO:0000256" key="1">
    <source>
        <dbReference type="SAM" id="Phobius"/>
    </source>
</evidence>
<dbReference type="HOGENOM" id="CLU_403105_0_0_1"/>
<accession>Q22NL2</accession>
<dbReference type="KEGG" id="tet:TTHERM_00198370"/>
<protein>
    <submittedName>
        <fullName evidence="2">Transmembrane protein, putative</fullName>
    </submittedName>
</protein>